<evidence type="ECO:0000256" key="2">
    <source>
        <dbReference type="ARBA" id="ARBA00012687"/>
    </source>
</evidence>
<comment type="catalytic activity">
    <reaction evidence="9">
        <text>a lipid X + a UDP-2-N,3-O-bis[(3R)-3-hydroxyacyl]-alpha-D-glucosamine = a lipid A disaccharide + UDP + H(+)</text>
        <dbReference type="Rhea" id="RHEA:67828"/>
        <dbReference type="ChEBI" id="CHEBI:15378"/>
        <dbReference type="ChEBI" id="CHEBI:58223"/>
        <dbReference type="ChEBI" id="CHEBI:137748"/>
        <dbReference type="ChEBI" id="CHEBI:176338"/>
        <dbReference type="ChEBI" id="CHEBI:176343"/>
        <dbReference type="EC" id="2.4.1.182"/>
    </reaction>
</comment>
<dbReference type="InterPro" id="IPR003835">
    <property type="entry name" value="Glyco_trans_19"/>
</dbReference>
<organism evidence="10 11">
    <name type="scientific">Dissulfurispira thermophila</name>
    <dbReference type="NCBI Taxonomy" id="2715679"/>
    <lineage>
        <taxon>Bacteria</taxon>
        <taxon>Pseudomonadati</taxon>
        <taxon>Nitrospirota</taxon>
        <taxon>Thermodesulfovibrionia</taxon>
        <taxon>Thermodesulfovibrionales</taxon>
        <taxon>Dissulfurispiraceae</taxon>
        <taxon>Dissulfurispira</taxon>
    </lineage>
</organism>
<accession>A0A7G1GZQ2</accession>
<reference evidence="10 11" key="1">
    <citation type="submission" date="2020-03" db="EMBL/GenBank/DDBJ databases">
        <title>Complete genome sequences of two sulfur-disproportionating bacterial strains T55J and Mzg5.</title>
        <authorList>
            <person name="Umezawa K."/>
            <person name="Kojima H."/>
            <person name="Kato Y."/>
            <person name="Fukui M."/>
        </authorList>
    </citation>
    <scope>NUCLEOTIDE SEQUENCE [LARGE SCALE GENOMIC DNA]</scope>
    <source>
        <strain evidence="10 11">T55J</strain>
    </source>
</reference>
<dbReference type="GO" id="GO:0008915">
    <property type="term" value="F:lipid-A-disaccharide synthase activity"/>
    <property type="evidence" value="ECO:0007669"/>
    <property type="project" value="UniProtKB-EC"/>
</dbReference>
<dbReference type="Proteomes" id="UP000516360">
    <property type="component" value="Chromosome"/>
</dbReference>
<dbReference type="GO" id="GO:0009245">
    <property type="term" value="P:lipid A biosynthetic process"/>
    <property type="evidence" value="ECO:0007669"/>
    <property type="project" value="UniProtKB-KW"/>
</dbReference>
<keyword evidence="11" id="KW-1185">Reference proteome</keyword>
<gene>
    <name evidence="10" type="primary">lpxB</name>
    <name evidence="10" type="ORF">JZK55_02880</name>
</gene>
<evidence type="ECO:0000256" key="3">
    <source>
        <dbReference type="ARBA" id="ARBA00020902"/>
    </source>
</evidence>
<keyword evidence="7" id="KW-0808">Transferase</keyword>
<dbReference type="SUPFAM" id="SSF53756">
    <property type="entry name" value="UDP-Glycosyltransferase/glycogen phosphorylase"/>
    <property type="match status" value="1"/>
</dbReference>
<evidence type="ECO:0000256" key="1">
    <source>
        <dbReference type="ARBA" id="ARBA00002056"/>
    </source>
</evidence>
<proteinExistence type="predicted"/>
<dbReference type="EC" id="2.4.1.182" evidence="2"/>
<evidence type="ECO:0000256" key="6">
    <source>
        <dbReference type="ARBA" id="ARBA00022676"/>
    </source>
</evidence>
<dbReference type="RefSeq" id="WP_203472867.1">
    <property type="nucleotide sequence ID" value="NZ_AP022873.1"/>
</dbReference>
<sequence>MTLNAQRIMIVSGESSGELYGAMLAKALKNRNPDIIITGVGGDRMQAAGVSLISRISSSFGITEAIKTYSEIRETFKSIVSYFKTFKPQVVVLIDYPDFNMKVAKEAKKLGIKVLYYVSPQVWAWRKGRVKTIGRFIDKMAVILPFEEEIYRNEGIPCEFVGHPVFDEIREVLEEIRNQKSEVRGQKTEDRSSDMVSQELKLKVRKELGLHLDEPVMVLMPGSRTHEIKKLLPVMYDVITKMKEMHPDYQFVIPVAPNLGHDTLSAIDEFKRNAHHTLHFTHNAVKALMASDIAVIASGTSALQAALIGVPMVIVYKLSPLTYFIGRLVVKIRHISLVNILLDYLGDHGLRVRELLQRDANVKNILEEVSRIITDSDYSNMMLSQLKKVRELFFNKQASLQVACIVEELGNV</sequence>
<evidence type="ECO:0000313" key="10">
    <source>
        <dbReference type="EMBL" id="BCB95366.1"/>
    </source>
</evidence>
<keyword evidence="4" id="KW-0444">Lipid biosynthesis</keyword>
<dbReference type="Pfam" id="PF02684">
    <property type="entry name" value="LpxB"/>
    <property type="match status" value="2"/>
</dbReference>
<name>A0A7G1GZQ2_9BACT</name>
<keyword evidence="6" id="KW-0328">Glycosyltransferase</keyword>
<dbReference type="GO" id="GO:0016020">
    <property type="term" value="C:membrane"/>
    <property type="evidence" value="ECO:0007669"/>
    <property type="project" value="GOC"/>
</dbReference>
<protein>
    <recommendedName>
        <fullName evidence="3">Lipid-A-disaccharide synthase</fullName>
        <ecNumber evidence="2">2.4.1.182</ecNumber>
    </recommendedName>
</protein>
<evidence type="ECO:0000256" key="9">
    <source>
        <dbReference type="ARBA" id="ARBA00048975"/>
    </source>
</evidence>
<evidence type="ECO:0000313" key="11">
    <source>
        <dbReference type="Proteomes" id="UP000516360"/>
    </source>
</evidence>
<dbReference type="Gene3D" id="3.40.50.2000">
    <property type="entry name" value="Glycogen Phosphorylase B"/>
    <property type="match status" value="1"/>
</dbReference>
<evidence type="ECO:0000256" key="4">
    <source>
        <dbReference type="ARBA" id="ARBA00022516"/>
    </source>
</evidence>
<dbReference type="GO" id="GO:0005543">
    <property type="term" value="F:phospholipid binding"/>
    <property type="evidence" value="ECO:0007669"/>
    <property type="project" value="TreeGrafter"/>
</dbReference>
<dbReference type="AlphaFoldDB" id="A0A7G1GZQ2"/>
<evidence type="ECO:0000256" key="5">
    <source>
        <dbReference type="ARBA" id="ARBA00022556"/>
    </source>
</evidence>
<comment type="function">
    <text evidence="1">Condensation of UDP-2,3-diacylglucosamine and 2,3-diacylglucosamine-1-phosphate to form lipid A disaccharide, a precursor of lipid A, a phosphorylated glycolipid that anchors the lipopolysaccharide to the outer membrane of the cell.</text>
</comment>
<keyword evidence="5" id="KW-0441">Lipid A biosynthesis</keyword>
<evidence type="ECO:0000256" key="8">
    <source>
        <dbReference type="ARBA" id="ARBA00023098"/>
    </source>
</evidence>
<dbReference type="PANTHER" id="PTHR30372:SF4">
    <property type="entry name" value="LIPID-A-DISACCHARIDE SYNTHASE, MITOCHONDRIAL-RELATED"/>
    <property type="match status" value="1"/>
</dbReference>
<dbReference type="PANTHER" id="PTHR30372">
    <property type="entry name" value="LIPID-A-DISACCHARIDE SYNTHASE"/>
    <property type="match status" value="1"/>
</dbReference>
<dbReference type="KEGG" id="dtp:JZK55_02880"/>
<keyword evidence="8" id="KW-0443">Lipid metabolism</keyword>
<dbReference type="EMBL" id="AP022873">
    <property type="protein sequence ID" value="BCB95366.1"/>
    <property type="molecule type" value="Genomic_DNA"/>
</dbReference>
<evidence type="ECO:0000256" key="7">
    <source>
        <dbReference type="ARBA" id="ARBA00022679"/>
    </source>
</evidence>